<reference evidence="1 2" key="1">
    <citation type="submission" date="2019-07" db="EMBL/GenBank/DDBJ databases">
        <title>Whole genome shotgun sequence of Oceanobacillus sojae NBRC 105379.</title>
        <authorList>
            <person name="Hosoyama A."/>
            <person name="Uohara A."/>
            <person name="Ohji S."/>
            <person name="Ichikawa N."/>
        </authorList>
    </citation>
    <scope>NUCLEOTIDE SEQUENCE [LARGE SCALE GENOMIC DNA]</scope>
    <source>
        <strain evidence="1 2">NBRC 105379</strain>
    </source>
</reference>
<comment type="caution">
    <text evidence="1">The sequence shown here is derived from an EMBL/GenBank/DDBJ whole genome shotgun (WGS) entry which is preliminary data.</text>
</comment>
<dbReference type="AlphaFoldDB" id="A0A511ZJ56"/>
<keyword evidence="2" id="KW-1185">Reference proteome</keyword>
<sequence>MRYFNGNKVLEEVNSQKRFEVLIYAIKKSASVLMTEADLTISTSWFQTTQRGRCQYSFQ</sequence>
<dbReference type="EMBL" id="BJYM01000008">
    <property type="protein sequence ID" value="GEN87472.1"/>
    <property type="molecule type" value="Genomic_DNA"/>
</dbReference>
<evidence type="ECO:0000313" key="1">
    <source>
        <dbReference type="EMBL" id="GEN87472.1"/>
    </source>
</evidence>
<proteinExistence type="predicted"/>
<accession>A0A511ZJ56</accession>
<name>A0A511ZJ56_9BACI</name>
<protein>
    <submittedName>
        <fullName evidence="1">Uncharacterized protein</fullName>
    </submittedName>
</protein>
<organism evidence="1 2">
    <name type="scientific">Oceanobacillus sojae</name>
    <dbReference type="NCBI Taxonomy" id="582851"/>
    <lineage>
        <taxon>Bacteria</taxon>
        <taxon>Bacillati</taxon>
        <taxon>Bacillota</taxon>
        <taxon>Bacilli</taxon>
        <taxon>Bacillales</taxon>
        <taxon>Bacillaceae</taxon>
        <taxon>Oceanobacillus</taxon>
    </lineage>
</organism>
<dbReference type="Proteomes" id="UP000321558">
    <property type="component" value="Unassembled WGS sequence"/>
</dbReference>
<evidence type="ECO:0000313" key="2">
    <source>
        <dbReference type="Proteomes" id="UP000321558"/>
    </source>
</evidence>
<gene>
    <name evidence="1" type="ORF">OSO01_22110</name>
</gene>